<dbReference type="RefSeq" id="WP_209879791.1">
    <property type="nucleotide sequence ID" value="NZ_JAGGLV010000042.1"/>
</dbReference>
<keyword evidence="3" id="KW-1185">Reference proteome</keyword>
<proteinExistence type="predicted"/>
<evidence type="ECO:0000256" key="1">
    <source>
        <dbReference type="SAM" id="SignalP"/>
    </source>
</evidence>
<dbReference type="Proteomes" id="UP000773462">
    <property type="component" value="Unassembled WGS sequence"/>
</dbReference>
<comment type="caution">
    <text evidence="2">The sequence shown here is derived from an EMBL/GenBank/DDBJ whole genome shotgun (WGS) entry which is preliminary data.</text>
</comment>
<evidence type="ECO:0000313" key="3">
    <source>
        <dbReference type="Proteomes" id="UP000773462"/>
    </source>
</evidence>
<feature type="signal peptide" evidence="1">
    <location>
        <begin position="1"/>
        <end position="23"/>
    </location>
</feature>
<dbReference type="EMBL" id="JAGGLV010000042">
    <property type="protein sequence ID" value="MBP2116321.1"/>
    <property type="molecule type" value="Genomic_DNA"/>
</dbReference>
<evidence type="ECO:0008006" key="4">
    <source>
        <dbReference type="Google" id="ProtNLM"/>
    </source>
</evidence>
<protein>
    <recommendedName>
        <fullName evidence="4">Lipoprotein</fullName>
    </recommendedName>
</protein>
<evidence type="ECO:0000313" key="2">
    <source>
        <dbReference type="EMBL" id="MBP2116321.1"/>
    </source>
</evidence>
<feature type="chain" id="PRO_5047172568" description="Lipoprotein" evidence="1">
    <location>
        <begin position="24"/>
        <end position="145"/>
    </location>
</feature>
<reference evidence="2 3" key="1">
    <citation type="submission" date="2021-03" db="EMBL/GenBank/DDBJ databases">
        <title>Genomic Encyclopedia of Type Strains, Phase IV (KMG-IV): sequencing the most valuable type-strain genomes for metagenomic binning, comparative biology and taxonomic classification.</title>
        <authorList>
            <person name="Goeker M."/>
        </authorList>
    </citation>
    <scope>NUCLEOTIDE SEQUENCE [LARGE SCALE GENOMIC DNA]</scope>
    <source>
        <strain evidence="2 3">DSM 101953</strain>
    </source>
</reference>
<sequence length="145" mass="16531">MRKILRALLLPAILLLLLTSCNTETTHFNYTFKGEGDTWSGVYKQEASQKLITKKDKVTSESSKQYTFDLKYKGEQSDLGEIKQFKYGYKGTSGGSTRTEEGPVRWDMLHMGGYGNGAFEYEDSVIKVTVEWDGKSEEFELKNEK</sequence>
<accession>A0ABS4P1Z9</accession>
<gene>
    <name evidence="2" type="ORF">J2Z70_006551</name>
</gene>
<dbReference type="PROSITE" id="PS51257">
    <property type="entry name" value="PROKAR_LIPOPROTEIN"/>
    <property type="match status" value="1"/>
</dbReference>
<name>A0ABS4P1Z9_9BACL</name>
<organism evidence="2 3">
    <name type="scientific">Paenibacillus silagei</name>
    <dbReference type="NCBI Taxonomy" id="1670801"/>
    <lineage>
        <taxon>Bacteria</taxon>
        <taxon>Bacillati</taxon>
        <taxon>Bacillota</taxon>
        <taxon>Bacilli</taxon>
        <taxon>Bacillales</taxon>
        <taxon>Paenibacillaceae</taxon>
        <taxon>Paenibacillus</taxon>
    </lineage>
</organism>
<keyword evidence="1" id="KW-0732">Signal</keyword>